<evidence type="ECO:0000256" key="2">
    <source>
        <dbReference type="ARBA" id="ARBA00008785"/>
    </source>
</evidence>
<keyword evidence="4" id="KW-0560">Oxidoreductase</keyword>
<feature type="binding site" evidence="7">
    <location>
        <position position="271"/>
    </location>
    <ligand>
        <name>a divalent metal cation</name>
        <dbReference type="ChEBI" id="CHEBI:60240"/>
    </ligand>
</feature>
<evidence type="ECO:0000256" key="6">
    <source>
        <dbReference type="PIRSR" id="PIRSR000106-2"/>
    </source>
</evidence>
<keyword evidence="3 7" id="KW-0479">Metal-binding</keyword>
<dbReference type="CDD" id="cd05312">
    <property type="entry name" value="NAD_bind_1_malic_enz"/>
    <property type="match status" value="1"/>
</dbReference>
<accession>A0A0X3Q2V4</accession>
<feature type="active site" description="Proton donor" evidence="5">
    <location>
        <position position="127"/>
    </location>
</feature>
<dbReference type="Gene3D" id="3.40.50.720">
    <property type="entry name" value="NAD(P)-binding Rossmann-like Domain"/>
    <property type="match status" value="1"/>
</dbReference>
<reference evidence="10" key="1">
    <citation type="submission" date="2016-01" db="EMBL/GenBank/DDBJ databases">
        <title>Reference transcriptome for the parasite Schistocephalus solidus: insights into the molecular evolution of parasitism.</title>
        <authorList>
            <person name="Hebert F.O."/>
            <person name="Grambauer S."/>
            <person name="Barber I."/>
            <person name="Landry C.R."/>
            <person name="Aubin-Horth N."/>
        </authorList>
    </citation>
    <scope>NUCLEOTIDE SEQUENCE</scope>
</reference>
<comment type="cofactor">
    <cofactor evidence="7">
        <name>Mg(2+)</name>
        <dbReference type="ChEBI" id="CHEBI:18420"/>
    </cofactor>
    <cofactor evidence="7">
        <name>Mn(2+)</name>
        <dbReference type="ChEBI" id="CHEBI:29035"/>
    </cofactor>
    <text evidence="7">Divalent metal cations. Prefers magnesium or manganese.</text>
</comment>
<feature type="domain" description="Malic enzyme N-terminal" evidence="9">
    <location>
        <begin position="104"/>
        <end position="285"/>
    </location>
</feature>
<evidence type="ECO:0000313" key="10">
    <source>
        <dbReference type="EMBL" id="JAP58573.1"/>
    </source>
</evidence>
<organism evidence="10">
    <name type="scientific">Schistocephalus solidus</name>
    <name type="common">Tapeworm</name>
    <dbReference type="NCBI Taxonomy" id="70667"/>
    <lineage>
        <taxon>Eukaryota</taxon>
        <taxon>Metazoa</taxon>
        <taxon>Spiralia</taxon>
        <taxon>Lophotrochozoa</taxon>
        <taxon>Platyhelminthes</taxon>
        <taxon>Cestoda</taxon>
        <taxon>Eucestoda</taxon>
        <taxon>Diphyllobothriidea</taxon>
        <taxon>Diphyllobothriidae</taxon>
        <taxon>Schistocephalus</taxon>
    </lineage>
</organism>
<evidence type="ECO:0000256" key="4">
    <source>
        <dbReference type="ARBA" id="ARBA00023002"/>
    </source>
</evidence>
<gene>
    <name evidence="10" type="primary">MAOX</name>
    <name evidence="10" type="ORF">TR138146</name>
</gene>
<dbReference type="FunFam" id="3.40.50.720:FF:000060">
    <property type="entry name" value="Malic enzyme"/>
    <property type="match status" value="1"/>
</dbReference>
<dbReference type="InterPro" id="IPR036291">
    <property type="entry name" value="NAD(P)-bd_dom_sf"/>
</dbReference>
<evidence type="ECO:0000256" key="5">
    <source>
        <dbReference type="PIRSR" id="PIRSR000106-1"/>
    </source>
</evidence>
<dbReference type="PANTHER" id="PTHR23406:SF90">
    <property type="entry name" value="MALIC ENZYME-RELATED"/>
    <property type="match status" value="1"/>
</dbReference>
<dbReference type="SUPFAM" id="SSF51735">
    <property type="entry name" value="NAD(P)-binding Rossmann-fold domains"/>
    <property type="match status" value="1"/>
</dbReference>
<feature type="active site" description="Proton acceptor" evidence="5">
    <location>
        <position position="198"/>
    </location>
</feature>
<name>A0A0X3Q2V4_SCHSO</name>
<dbReference type="Gene3D" id="3.40.50.10380">
    <property type="entry name" value="Malic enzyme, N-terminal domain"/>
    <property type="match status" value="1"/>
</dbReference>
<dbReference type="Pfam" id="PF03949">
    <property type="entry name" value="Malic_M"/>
    <property type="match status" value="1"/>
</dbReference>
<dbReference type="SUPFAM" id="SSF53223">
    <property type="entry name" value="Aminoacid dehydrogenase-like, N-terminal domain"/>
    <property type="match status" value="1"/>
</dbReference>
<dbReference type="GO" id="GO:0006108">
    <property type="term" value="P:malate metabolic process"/>
    <property type="evidence" value="ECO:0007669"/>
    <property type="project" value="TreeGrafter"/>
</dbReference>
<evidence type="ECO:0000256" key="3">
    <source>
        <dbReference type="ARBA" id="ARBA00022723"/>
    </source>
</evidence>
<feature type="binding site" evidence="7">
    <location>
        <position position="270"/>
    </location>
    <ligand>
        <name>a divalent metal cation</name>
        <dbReference type="ChEBI" id="CHEBI:60240"/>
    </ligand>
</feature>
<feature type="binding site" evidence="7">
    <location>
        <position position="294"/>
    </location>
    <ligand>
        <name>a divalent metal cation</name>
        <dbReference type="ChEBI" id="CHEBI:60240"/>
    </ligand>
</feature>
<protein>
    <submittedName>
        <fullName evidence="10">NADP-dependent malic enzyme</fullName>
    </submittedName>
</protein>
<dbReference type="Pfam" id="PF00390">
    <property type="entry name" value="malic"/>
    <property type="match status" value="1"/>
</dbReference>
<comment type="similarity">
    <text evidence="2">Belongs to the malic enzymes family.</text>
</comment>
<dbReference type="GO" id="GO:0004473">
    <property type="term" value="F:malate dehydrogenase (decarboxylating) (NADP+) activity"/>
    <property type="evidence" value="ECO:0007669"/>
    <property type="project" value="TreeGrafter"/>
</dbReference>
<dbReference type="EMBL" id="GEEE01004652">
    <property type="protein sequence ID" value="JAP58573.1"/>
    <property type="molecule type" value="Transcribed_RNA"/>
</dbReference>
<comment type="cofactor">
    <cofactor evidence="1">
        <name>Mn(2+)</name>
        <dbReference type="ChEBI" id="CHEBI:29035"/>
    </cofactor>
</comment>
<dbReference type="InterPro" id="IPR001891">
    <property type="entry name" value="Malic_OxRdtase"/>
</dbReference>
<dbReference type="PANTHER" id="PTHR23406">
    <property type="entry name" value="MALIC ENZYME-RELATED"/>
    <property type="match status" value="1"/>
</dbReference>
<dbReference type="NCBIfam" id="NF010052">
    <property type="entry name" value="PRK13529.1"/>
    <property type="match status" value="1"/>
</dbReference>
<feature type="domain" description="Malic enzyme NAD-binding" evidence="8">
    <location>
        <begin position="295"/>
        <end position="550"/>
    </location>
</feature>
<evidence type="ECO:0000259" key="8">
    <source>
        <dbReference type="SMART" id="SM00919"/>
    </source>
</evidence>
<dbReference type="InterPro" id="IPR012302">
    <property type="entry name" value="Malic_NAD-bd"/>
</dbReference>
<dbReference type="GO" id="GO:0005739">
    <property type="term" value="C:mitochondrion"/>
    <property type="evidence" value="ECO:0007669"/>
    <property type="project" value="TreeGrafter"/>
</dbReference>
<dbReference type="GO" id="GO:0046872">
    <property type="term" value="F:metal ion binding"/>
    <property type="evidence" value="ECO:0007669"/>
    <property type="project" value="UniProtKB-KW"/>
</dbReference>
<sequence>PKCCLITRLDSSHIQVQNLKMTSKLVQNLAKQVPRLRSRGIEILRNPQTNKGSAYSLRERQVLGLHGLLPPAILTQDEQVQSMLTNLYQLDDDLGRYNTLMSLQDRNEKLFYKTITSHLEYTLPLIYTPTVGKACLNYGMILRRPRGLYITTKDKGHVRSILRNWPEKYVKAVVLTDGERILGLGDLGAHGMGIPIGKLVLYTALGGVHPRFCLPVTIDIGTNNSTLLESEFYTGLRQKRVSSEEYTALMDEVLESLVDLYGPNVCIQFEDLANHNGFRFLERYKKDYVVFNDDIQGAAAVSLAGLISSTKVTRTRLVDNKYLFLGAGANATGIASILVAAMKDEGISESEARARIYMMDSKGLLVKARSGGVAEPHKQFFVRDDMGPIDRLKDAVTAIRPSVLIGASAVTGAFTREILNTMSTINKHPIIFALSNPTEKAECTAEAAFKSTDCRCIFVSGSPFPSIRTPSGGEFFPSQGNNYYVFPGLAMAITSAQIRPVTQDLFLTAAKTLANMVTAEDIRAGRMFPPITSLREIAHKIAVELTTKAFNDGTAQYHPEPLDKEAFIKANTYDPAYVDFTPDSYEWPQE</sequence>
<evidence type="ECO:0000259" key="9">
    <source>
        <dbReference type="SMART" id="SM01274"/>
    </source>
</evidence>
<feature type="binding site" evidence="6">
    <location>
        <position position="180"/>
    </location>
    <ligand>
        <name>(S)-malate</name>
        <dbReference type="ChEBI" id="CHEBI:15589"/>
    </ligand>
</feature>
<evidence type="ECO:0000256" key="1">
    <source>
        <dbReference type="ARBA" id="ARBA00001936"/>
    </source>
</evidence>
<evidence type="ECO:0000256" key="7">
    <source>
        <dbReference type="PIRSR" id="PIRSR000106-3"/>
    </source>
</evidence>
<dbReference type="InterPro" id="IPR037062">
    <property type="entry name" value="Malic_N_dom_sf"/>
</dbReference>
<feature type="binding site" evidence="6">
    <location>
        <position position="481"/>
    </location>
    <ligand>
        <name>(S)-malate</name>
        <dbReference type="ChEBI" id="CHEBI:15589"/>
    </ligand>
</feature>
<dbReference type="InterPro" id="IPR046346">
    <property type="entry name" value="Aminoacid_DH-like_N_sf"/>
</dbReference>
<dbReference type="InterPro" id="IPR012301">
    <property type="entry name" value="Malic_N_dom"/>
</dbReference>
<dbReference type="FunFam" id="3.40.50.10380:FF:000004">
    <property type="entry name" value="Malic enzyme"/>
    <property type="match status" value="1"/>
</dbReference>
<dbReference type="SMART" id="SM00919">
    <property type="entry name" value="Malic_M"/>
    <property type="match status" value="1"/>
</dbReference>
<feature type="binding site" evidence="6">
    <location>
        <position position="436"/>
    </location>
    <ligand>
        <name>(S)-malate</name>
        <dbReference type="ChEBI" id="CHEBI:15589"/>
    </ligand>
</feature>
<dbReference type="GO" id="GO:0051287">
    <property type="term" value="F:NAD binding"/>
    <property type="evidence" value="ECO:0007669"/>
    <property type="project" value="InterPro"/>
</dbReference>
<dbReference type="SMART" id="SM01274">
    <property type="entry name" value="malic"/>
    <property type="match status" value="1"/>
</dbReference>
<dbReference type="PIRSF" id="PIRSF000106">
    <property type="entry name" value="ME"/>
    <property type="match status" value="1"/>
</dbReference>
<proteinExistence type="inferred from homology"/>
<feature type="non-terminal residue" evidence="10">
    <location>
        <position position="1"/>
    </location>
</feature>
<dbReference type="AlphaFoldDB" id="A0A0X3Q2V4"/>
<dbReference type="PRINTS" id="PR00072">
    <property type="entry name" value="MALOXRDTASE"/>
</dbReference>